<feature type="chain" id="PRO_5026275384" description="Lipocalin-like domain-containing protein" evidence="1">
    <location>
        <begin position="21"/>
        <end position="162"/>
    </location>
</feature>
<keyword evidence="4" id="KW-1185">Reference proteome</keyword>
<proteinExistence type="predicted"/>
<dbReference type="KEGG" id="spib:G8759_15885"/>
<dbReference type="Proteomes" id="UP000501802">
    <property type="component" value="Chromosome"/>
</dbReference>
<feature type="domain" description="Lipocalin-like" evidence="2">
    <location>
        <begin position="34"/>
        <end position="106"/>
    </location>
</feature>
<dbReference type="RefSeq" id="WP_167209595.1">
    <property type="nucleotide sequence ID" value="NZ_CP050063.1"/>
</dbReference>
<dbReference type="EMBL" id="CP050063">
    <property type="protein sequence ID" value="QIP13986.1"/>
    <property type="molecule type" value="Genomic_DNA"/>
</dbReference>
<gene>
    <name evidence="3" type="ORF">G8759_15885</name>
</gene>
<reference evidence="3 4" key="1">
    <citation type="submission" date="2020-03" db="EMBL/GenBank/DDBJ databases">
        <authorList>
            <person name="Kim M.K."/>
        </authorList>
    </citation>
    <scope>NUCLEOTIDE SEQUENCE [LARGE SCALE GENOMIC DNA]</scope>
    <source>
        <strain evidence="3 4">BT328</strain>
    </source>
</reference>
<accession>A0A6G9ANS3</accession>
<keyword evidence="1" id="KW-0732">Signal</keyword>
<dbReference type="PROSITE" id="PS51257">
    <property type="entry name" value="PROKAR_LIPOPROTEIN"/>
    <property type="match status" value="1"/>
</dbReference>
<dbReference type="InterPro" id="IPR024311">
    <property type="entry name" value="Lipocalin-like"/>
</dbReference>
<protein>
    <recommendedName>
        <fullName evidence="2">Lipocalin-like domain-containing protein</fullName>
    </recommendedName>
</protein>
<organism evidence="3 4">
    <name type="scientific">Spirosoma aureum</name>
    <dbReference type="NCBI Taxonomy" id="2692134"/>
    <lineage>
        <taxon>Bacteria</taxon>
        <taxon>Pseudomonadati</taxon>
        <taxon>Bacteroidota</taxon>
        <taxon>Cytophagia</taxon>
        <taxon>Cytophagales</taxon>
        <taxon>Cytophagaceae</taxon>
        <taxon>Spirosoma</taxon>
    </lineage>
</organism>
<evidence type="ECO:0000313" key="3">
    <source>
        <dbReference type="EMBL" id="QIP13986.1"/>
    </source>
</evidence>
<evidence type="ECO:0000259" key="2">
    <source>
        <dbReference type="Pfam" id="PF13648"/>
    </source>
</evidence>
<feature type="signal peptide" evidence="1">
    <location>
        <begin position="1"/>
        <end position="20"/>
    </location>
</feature>
<sequence>MKQQALLILFALFSIGFISACSKESEVPTASGPIVGQWDINRYVISNLPASYSTLNGTINSNLGTDTYTFRVDSTYSEDYSSSNGTSKGNEEGKWSLRDSVLTLRPTISTGQPPASYALKYLSATGELSTGPFKSSGSVQNPDTHLNETVTYTLEFFYRKRY</sequence>
<evidence type="ECO:0000256" key="1">
    <source>
        <dbReference type="SAM" id="SignalP"/>
    </source>
</evidence>
<evidence type="ECO:0000313" key="4">
    <source>
        <dbReference type="Proteomes" id="UP000501802"/>
    </source>
</evidence>
<name>A0A6G9ANS3_9BACT</name>
<dbReference type="AlphaFoldDB" id="A0A6G9ANS3"/>
<dbReference type="Pfam" id="PF13648">
    <property type="entry name" value="Lipocalin_4"/>
    <property type="match status" value="1"/>
</dbReference>